<evidence type="ECO:0000313" key="7">
    <source>
        <dbReference type="EMBL" id="SGZ46483.1"/>
    </source>
</evidence>
<dbReference type="EMBL" id="LT635764">
    <property type="protein sequence ID" value="SGZ50577.1"/>
    <property type="molecule type" value="Genomic_DNA"/>
</dbReference>
<dbReference type="GO" id="GO:0005737">
    <property type="term" value="C:cytoplasm"/>
    <property type="evidence" value="ECO:0007669"/>
    <property type="project" value="TreeGrafter"/>
</dbReference>
<keyword evidence="2" id="KW-0677">Repeat</keyword>
<dbReference type="SUPFAM" id="SSF64268">
    <property type="entry name" value="PX domain"/>
    <property type="match status" value="1"/>
</dbReference>
<dbReference type="Pfam" id="PF00787">
    <property type="entry name" value="PX"/>
    <property type="match status" value="1"/>
</dbReference>
<dbReference type="SUPFAM" id="SSF50044">
    <property type="entry name" value="SH3-domain"/>
    <property type="match status" value="1"/>
</dbReference>
<dbReference type="InterPro" id="IPR001452">
    <property type="entry name" value="SH3_domain"/>
</dbReference>
<feature type="compositionally biased region" description="Polar residues" evidence="4">
    <location>
        <begin position="361"/>
        <end position="376"/>
    </location>
</feature>
<dbReference type="InterPro" id="IPR051228">
    <property type="entry name" value="NADPH_Oxidase/PX-Domain"/>
</dbReference>
<dbReference type="SMART" id="SM00312">
    <property type="entry name" value="PX"/>
    <property type="match status" value="1"/>
</dbReference>
<sequence length="507" mass="57113">MAKTLLLNIKDLKISHPSVLGQVKSSLKCNVILVAKFDFTAETKEELSVSKGDVLKLLDRLSNGWVLVKFIDKMHPPGLVPCLYVDIAVNDTMNPITLGWLHQNGSDESKSFVDAQVKSLLADNVPLTINNTPYPLTVLVSHYLTYDDRFWYRVDVIYSTGQQGYLCRYYQDFYDLHALLLDMYNAAGNKDLLELKKPPKLPEPVPSNKRNLVEMREIFSNRCRELSTYMNELILNKNYQVSPAIVEWLDKSYCQRPGFVVDDALNDTNEGISQRILPGSVTLASESKLVKVESPETKKHDDSPLKFVLPAGSGLQRSKTKNIYNHYHQAANFGQYPPLGRSKTTREPVARSASTREPLRSISQKKNVPNPSVGRSRTITAVTAGQSMEVKPQFVNTPQLPSMEHSMAKSSPLIGLVGLQSPQTTRDVVPQIKCKIKTQTSDILVVMVQKKLITSLDEFKNEIYRKVAFNNLFIKLPNSDSFQEIDSPEINAMLFLHQSDRVLLLVT</sequence>
<dbReference type="PROSITE" id="PS50002">
    <property type="entry name" value="SH3"/>
    <property type="match status" value="1"/>
</dbReference>
<dbReference type="InterPro" id="IPR036028">
    <property type="entry name" value="SH3-like_dom_sf"/>
</dbReference>
<evidence type="ECO:0000256" key="1">
    <source>
        <dbReference type="ARBA" id="ARBA00022443"/>
    </source>
</evidence>
<proteinExistence type="predicted"/>
<dbReference type="GO" id="GO:0043332">
    <property type="term" value="C:mating projection tip"/>
    <property type="evidence" value="ECO:0007669"/>
    <property type="project" value="TreeGrafter"/>
</dbReference>
<accession>A0A1L0CSV7</accession>
<dbReference type="InterPro" id="IPR001683">
    <property type="entry name" value="PX_dom"/>
</dbReference>
<dbReference type="InterPro" id="IPR036871">
    <property type="entry name" value="PX_dom_sf"/>
</dbReference>
<keyword evidence="10" id="KW-1185">Reference proteome</keyword>
<feature type="domain" description="SH3" evidence="5">
    <location>
        <begin position="28"/>
        <end position="90"/>
    </location>
</feature>
<dbReference type="EMBL" id="LT635756">
    <property type="protein sequence ID" value="SGZ46483.1"/>
    <property type="molecule type" value="Genomic_DNA"/>
</dbReference>
<dbReference type="Pfam" id="PF00018">
    <property type="entry name" value="SH3_1"/>
    <property type="match status" value="1"/>
</dbReference>
<dbReference type="PROSITE" id="PS50195">
    <property type="entry name" value="PX"/>
    <property type="match status" value="1"/>
</dbReference>
<dbReference type="CDD" id="cd06890">
    <property type="entry name" value="PX_Bem1p"/>
    <property type="match status" value="1"/>
</dbReference>
<dbReference type="Gene3D" id="3.30.1520.10">
    <property type="entry name" value="Phox-like domain"/>
    <property type="match status" value="1"/>
</dbReference>
<dbReference type="AlphaFoldDB" id="A0A1L0CSV7"/>
<keyword evidence="1 3" id="KW-0728">SH3 domain</keyword>
<feature type="region of interest" description="Disordered" evidence="4">
    <location>
        <begin position="334"/>
        <end position="376"/>
    </location>
</feature>
<dbReference type="GO" id="GO:0035091">
    <property type="term" value="F:phosphatidylinositol binding"/>
    <property type="evidence" value="ECO:0007669"/>
    <property type="project" value="InterPro"/>
</dbReference>
<evidence type="ECO:0000256" key="3">
    <source>
        <dbReference type="PROSITE-ProRule" id="PRU00192"/>
    </source>
</evidence>
<evidence type="ECO:0000259" key="6">
    <source>
        <dbReference type="PROSITE" id="PS50195"/>
    </source>
</evidence>
<evidence type="ECO:0000256" key="4">
    <source>
        <dbReference type="SAM" id="MobiDB-lite"/>
    </source>
</evidence>
<dbReference type="Gene3D" id="2.30.30.40">
    <property type="entry name" value="SH3 Domains"/>
    <property type="match status" value="1"/>
</dbReference>
<evidence type="ECO:0000313" key="8">
    <source>
        <dbReference type="EMBL" id="SGZ50577.1"/>
    </source>
</evidence>
<feature type="domain" description="PX" evidence="6">
    <location>
        <begin position="130"/>
        <end position="256"/>
    </location>
</feature>
<dbReference type="STRING" id="45354.A0A1L0CSV7"/>
<evidence type="ECO:0000313" key="9">
    <source>
        <dbReference type="Proteomes" id="UP000182259"/>
    </source>
</evidence>
<name>A0A1L0CSV7_9ASCO</name>
<evidence type="ECO:0000259" key="5">
    <source>
        <dbReference type="PROSITE" id="PS50002"/>
    </source>
</evidence>
<dbReference type="OrthoDB" id="548867at2759"/>
<evidence type="ECO:0000256" key="2">
    <source>
        <dbReference type="ARBA" id="ARBA00022737"/>
    </source>
</evidence>
<dbReference type="PANTHER" id="PTHR15706">
    <property type="entry name" value="SH3 MULTIPLE DOMAIN"/>
    <property type="match status" value="1"/>
</dbReference>
<gene>
    <name evidence="8" type="ORF">SAMEA4029009_CIC11G00000004524</name>
    <name evidence="7" type="ORF">SAMEA4029010_CIC11G00000004399</name>
</gene>
<dbReference type="PANTHER" id="PTHR15706:SF2">
    <property type="entry name" value="SH3 AND PX DOMAIN-CONTAINING PROTEIN 2A"/>
    <property type="match status" value="1"/>
</dbReference>
<dbReference type="SMART" id="SM00326">
    <property type="entry name" value="SH3"/>
    <property type="match status" value="1"/>
</dbReference>
<organism evidence="7 10">
    <name type="scientific">Sungouiella intermedia</name>
    <dbReference type="NCBI Taxonomy" id="45354"/>
    <lineage>
        <taxon>Eukaryota</taxon>
        <taxon>Fungi</taxon>
        <taxon>Dikarya</taxon>
        <taxon>Ascomycota</taxon>
        <taxon>Saccharomycotina</taxon>
        <taxon>Pichiomycetes</taxon>
        <taxon>Metschnikowiaceae</taxon>
        <taxon>Sungouiella</taxon>
    </lineage>
</organism>
<evidence type="ECO:0000313" key="10">
    <source>
        <dbReference type="Proteomes" id="UP000182334"/>
    </source>
</evidence>
<dbReference type="GO" id="GO:0030674">
    <property type="term" value="F:protein-macromolecule adaptor activity"/>
    <property type="evidence" value="ECO:0007669"/>
    <property type="project" value="TreeGrafter"/>
</dbReference>
<dbReference type="Proteomes" id="UP000182259">
    <property type="component" value="Chromosome I"/>
</dbReference>
<dbReference type="Proteomes" id="UP000182334">
    <property type="component" value="Chromosome I"/>
</dbReference>
<protein>
    <submittedName>
        <fullName evidence="7">CIC11C00000004399</fullName>
    </submittedName>
    <submittedName>
        <fullName evidence="8">CIC11C00000004524</fullName>
    </submittedName>
</protein>
<reference evidence="9 10" key="1">
    <citation type="submission" date="2016-10" db="EMBL/GenBank/DDBJ databases">
        <authorList>
            <person name="de Groot N.N."/>
        </authorList>
    </citation>
    <scope>NUCLEOTIDE SEQUENCE [LARGE SCALE GENOMIC DNA]</scope>
    <source>
        <strain evidence="7 10">CBS 141442</strain>
        <strain evidence="8 9">PYCC 4715</strain>
    </source>
</reference>
<dbReference type="InterPro" id="IPR035550">
    <property type="entry name" value="Bem1/Scd2_PX"/>
</dbReference>
<dbReference type="GO" id="GO:0000747">
    <property type="term" value="P:conjugation with cellular fusion"/>
    <property type="evidence" value="ECO:0007669"/>
    <property type="project" value="TreeGrafter"/>
</dbReference>